<accession>A0A0K0DV50</accession>
<evidence type="ECO:0000313" key="2">
    <source>
        <dbReference type="Proteomes" id="UP000035681"/>
    </source>
</evidence>
<feature type="region of interest" description="Disordered" evidence="1">
    <location>
        <begin position="177"/>
        <end position="196"/>
    </location>
</feature>
<sequence>MGKRKHSEDEVNGSFSEIHEPKKKSRKVTLNEEDEYDVWIVCKPQSVSTDILNDLKFPKSIREKHTSIEKVENDETILHKCDFRVLENQISILEEENPKKNEVTSIDLNVKYQVKGIVNITCSNNISDGFYMPPEEDFMNLDRIVNHESFPFTIKRINKKPQLKLDSLKQRLKAFGSITKKGKKKNKVPKREVVLE</sequence>
<feature type="region of interest" description="Disordered" evidence="1">
    <location>
        <begin position="1"/>
        <end position="28"/>
    </location>
</feature>
<dbReference type="WBParaSite" id="SSTP_0000111800.1">
    <property type="protein sequence ID" value="SSTP_0000111800.1"/>
    <property type="gene ID" value="SSTP_0000111800"/>
</dbReference>
<dbReference type="WBParaSite" id="TCONS_00008567.p1">
    <property type="protein sequence ID" value="TCONS_00008567.p1"/>
    <property type="gene ID" value="XLOC_006502"/>
</dbReference>
<evidence type="ECO:0000313" key="3">
    <source>
        <dbReference type="WBParaSite" id="SSTP_0000111800.1"/>
    </source>
</evidence>
<evidence type="ECO:0000256" key="1">
    <source>
        <dbReference type="SAM" id="MobiDB-lite"/>
    </source>
</evidence>
<reference evidence="3" key="1">
    <citation type="submission" date="2015-08" db="UniProtKB">
        <authorList>
            <consortium name="WormBaseParasite"/>
        </authorList>
    </citation>
    <scope>IDENTIFICATION</scope>
</reference>
<keyword evidence="2" id="KW-1185">Reference proteome</keyword>
<dbReference type="Proteomes" id="UP000035681">
    <property type="component" value="Unplaced"/>
</dbReference>
<proteinExistence type="predicted"/>
<dbReference type="AlphaFoldDB" id="A0A0K0DV50"/>
<protein>
    <submittedName>
        <fullName evidence="3">Ribosome biogenesis protein NOP53</fullName>
    </submittedName>
</protein>
<name>A0A0K0DV50_STRER</name>
<organism evidence="3">
    <name type="scientific">Strongyloides stercoralis</name>
    <name type="common">Threadworm</name>
    <dbReference type="NCBI Taxonomy" id="6248"/>
    <lineage>
        <taxon>Eukaryota</taxon>
        <taxon>Metazoa</taxon>
        <taxon>Ecdysozoa</taxon>
        <taxon>Nematoda</taxon>
        <taxon>Chromadorea</taxon>
        <taxon>Rhabditida</taxon>
        <taxon>Tylenchina</taxon>
        <taxon>Panagrolaimomorpha</taxon>
        <taxon>Strongyloidoidea</taxon>
        <taxon>Strongyloididae</taxon>
        <taxon>Strongyloides</taxon>
    </lineage>
</organism>